<proteinExistence type="predicted"/>
<organism evidence="2 3">
    <name type="scientific">Vibrio ostreicida</name>
    <dbReference type="NCBI Taxonomy" id="526588"/>
    <lineage>
        <taxon>Bacteria</taxon>
        <taxon>Pseudomonadati</taxon>
        <taxon>Pseudomonadota</taxon>
        <taxon>Gammaproteobacteria</taxon>
        <taxon>Vibrionales</taxon>
        <taxon>Vibrionaceae</taxon>
        <taxon>Vibrio</taxon>
    </lineage>
</organism>
<accession>A0ABT8C1R1</accession>
<protein>
    <submittedName>
        <fullName evidence="2">Uncharacterized protein</fullName>
    </submittedName>
</protein>
<gene>
    <name evidence="2" type="ORF">QWZ16_23385</name>
</gene>
<dbReference type="EMBL" id="JAUFQC010000027">
    <property type="protein sequence ID" value="MDN3612546.1"/>
    <property type="molecule type" value="Genomic_DNA"/>
</dbReference>
<reference evidence="3" key="1">
    <citation type="journal article" date="2019" name="Int. J. Syst. Evol. Microbiol.">
        <title>The Global Catalogue of Microorganisms (GCM) 10K type strain sequencing project: providing services to taxonomists for standard genome sequencing and annotation.</title>
        <authorList>
            <consortium name="The Broad Institute Genomics Platform"/>
            <consortium name="The Broad Institute Genome Sequencing Center for Infectious Disease"/>
            <person name="Wu L."/>
            <person name="Ma J."/>
        </authorList>
    </citation>
    <scope>NUCLEOTIDE SEQUENCE [LARGE SCALE GENOMIC DNA]</scope>
    <source>
        <strain evidence="3">CECT 7398</strain>
    </source>
</reference>
<evidence type="ECO:0000256" key="1">
    <source>
        <dbReference type="SAM" id="MobiDB-lite"/>
    </source>
</evidence>
<sequence length="77" mass="9024">MNNPVTSEYDVINGMGKVVICLGRCYPDLSRVCPLSKFMSIRPTFNRRNSWQRERRPKPRPPESQLRRNDISSAWSK</sequence>
<feature type="region of interest" description="Disordered" evidence="1">
    <location>
        <begin position="46"/>
        <end position="77"/>
    </location>
</feature>
<name>A0ABT8C1R1_9VIBR</name>
<comment type="caution">
    <text evidence="2">The sequence shown here is derived from an EMBL/GenBank/DDBJ whole genome shotgun (WGS) entry which is preliminary data.</text>
</comment>
<dbReference type="Proteomes" id="UP001238540">
    <property type="component" value="Unassembled WGS sequence"/>
</dbReference>
<evidence type="ECO:0000313" key="3">
    <source>
        <dbReference type="Proteomes" id="UP001238540"/>
    </source>
</evidence>
<dbReference type="RefSeq" id="WP_290313394.1">
    <property type="nucleotide sequence ID" value="NZ_JAUFQC010000027.1"/>
</dbReference>
<evidence type="ECO:0000313" key="2">
    <source>
        <dbReference type="EMBL" id="MDN3612546.1"/>
    </source>
</evidence>
<keyword evidence="3" id="KW-1185">Reference proteome</keyword>